<comment type="caution">
    <text evidence="1">The sequence shown here is derived from an EMBL/GenBank/DDBJ whole genome shotgun (WGS) entry which is preliminary data.</text>
</comment>
<dbReference type="EMBL" id="JAPHNI010000398">
    <property type="protein sequence ID" value="KAJ8111522.1"/>
    <property type="molecule type" value="Genomic_DNA"/>
</dbReference>
<organism evidence="1 2">
    <name type="scientific">Boeremia exigua</name>
    <dbReference type="NCBI Taxonomy" id="749465"/>
    <lineage>
        <taxon>Eukaryota</taxon>
        <taxon>Fungi</taxon>
        <taxon>Dikarya</taxon>
        <taxon>Ascomycota</taxon>
        <taxon>Pezizomycotina</taxon>
        <taxon>Dothideomycetes</taxon>
        <taxon>Pleosporomycetidae</taxon>
        <taxon>Pleosporales</taxon>
        <taxon>Pleosporineae</taxon>
        <taxon>Didymellaceae</taxon>
        <taxon>Boeremia</taxon>
    </lineage>
</organism>
<name>A0ACC2I8S9_9PLEO</name>
<proteinExistence type="predicted"/>
<evidence type="ECO:0000313" key="1">
    <source>
        <dbReference type="EMBL" id="KAJ8111522.1"/>
    </source>
</evidence>
<dbReference type="Proteomes" id="UP001153331">
    <property type="component" value="Unassembled WGS sequence"/>
</dbReference>
<protein>
    <submittedName>
        <fullName evidence="1">Uncharacterized protein</fullName>
    </submittedName>
</protein>
<accession>A0ACC2I8S9</accession>
<sequence length="1179" mass="132700">MRFAAVSVLTALFAVTTMAAAPQRSVIISYPNDTPDHIVEEAKESIRKAKGVITHEYNIIKGFAAHAPASALEFVTTMGEQYKVEVEEDGVVTTQGEEIPGSNLITLLIVLLGLVNRPALSLLLVRHAFSDTGQAKAVHSIADEPSTHAREEYCAFDRPSTWTLQRQAQGGRHPTRLGTPDRQFHNTPRLVTVSAQLHPYALDLTFGGLPIKSFLSLCSCQRYWACTSAAEDDLFSAAASVHRPSITNASTQQRPQRLYGQPACTGCIGSASSTRHYEAAQEHVCVAGEPLQVTMDDFKPELLRALLDWVNTFDLPGRVTTWTQLEDGQILWQILNDIDSEYFNESLPIFEESNDRRQSNNWIPRWQNLKHIERAVSTYIREECEQLPVLTKRMIPDLKTGAREGSTMLMAKLTMAVLLAACFSPKSNQRMLQVMAQLGTKTAETIAAAIQEMQALDMRMSDLGVDSELTVEPNLSGYRTPTRVVSGTNTTLGRDAELEQEAQLVEANKDRHALRQHVGKLQKELETSRNRISQLEEDLAEATVHLDNRTAQPGHSDDVEQLRNDLARDRQYIDQLETDLANARDILESQNRRLERFQGEEGSKQDLRDQLQVLKAERDELGQRAKANENLRKKIETLTKETKNLEQLREDYQQARERLQQLEAIEERCEALEKVNKENSSTLVNCEQAIFEEKGKRTRIEHENLLLMKQLEQTRELQYKAEDAKNDLEDKIRELESSNHTDRGGSLEAELEQDEAVPEPDTSRTTDGRMTADTIALQQKVDILTARLKSLETETLKQMTENLGLRSDMMAETDEKSQKPFFEQNEKLQLAEQELEELHRRLREKDLQMAELRNELNKKSDLDDEAKAKVVSAEHERMLALQQRTNQKLRDLELANEEKASLLRSALLEREHLSPELLELKRAETLQQIRNQIQAVISAPAETQPTTLEQTSSEIAETVLSSEAALDKAKKVSISQHSHTKPPSSAFDVAVSTMKTRQRLDPSYSAATLISPASPNKSHLERKTSVSEVSTSTTGTGQTTWGRVTHMISPKKRPVAVRASTEIYSSLGSDNAASLSLAWRRRSIIDSGIDLQEQMAANNTLREQMASAKKETAEKGSVELQQEVENLRRENKLMTSAWYDMTMRLQSNTVILQRRSEAPKSWLGKQRLAVGGSSSLGRR</sequence>
<reference evidence="1" key="1">
    <citation type="submission" date="2022-11" db="EMBL/GenBank/DDBJ databases">
        <title>Genome Sequence of Boeremia exigua.</title>
        <authorList>
            <person name="Buettner E."/>
        </authorList>
    </citation>
    <scope>NUCLEOTIDE SEQUENCE</scope>
    <source>
        <strain evidence="1">CU02</strain>
    </source>
</reference>
<evidence type="ECO:0000313" key="2">
    <source>
        <dbReference type="Proteomes" id="UP001153331"/>
    </source>
</evidence>
<keyword evidence="2" id="KW-1185">Reference proteome</keyword>
<gene>
    <name evidence="1" type="ORF">OPT61_g5901</name>
</gene>